<evidence type="ECO:0000256" key="4">
    <source>
        <dbReference type="PROSITE-ProRule" id="PRU00433"/>
    </source>
</evidence>
<dbReference type="GO" id="GO:0046872">
    <property type="term" value="F:metal ion binding"/>
    <property type="evidence" value="ECO:0007669"/>
    <property type="project" value="UniProtKB-KW"/>
</dbReference>
<dbReference type="InterPro" id="IPR036909">
    <property type="entry name" value="Cyt_c-like_dom_sf"/>
</dbReference>
<evidence type="ECO:0000256" key="3">
    <source>
        <dbReference type="ARBA" id="ARBA00023004"/>
    </source>
</evidence>
<dbReference type="Gene3D" id="1.10.760.10">
    <property type="entry name" value="Cytochrome c-like domain"/>
    <property type="match status" value="1"/>
</dbReference>
<sequence>MFVLLAAAFPACILAAQERPNGQEEFRTYCASCHGISGRGNGIMAELLVKKPADLTVLAKNNGGRFPQDKVIATIDGRVEVAGHGAREMPVWGKIFRSDHEATNSAVSAEDRILALAYYIRSIQQR</sequence>
<evidence type="ECO:0000256" key="1">
    <source>
        <dbReference type="ARBA" id="ARBA00022617"/>
    </source>
</evidence>
<protein>
    <submittedName>
        <fullName evidence="6">Cytochrome C</fullName>
    </submittedName>
</protein>
<feature type="domain" description="Cytochrome c" evidence="5">
    <location>
        <begin position="17"/>
        <end position="124"/>
    </location>
</feature>
<name>A0A2P7S2L6_9HYPH</name>
<dbReference type="GO" id="GO:0009055">
    <property type="term" value="F:electron transfer activity"/>
    <property type="evidence" value="ECO:0007669"/>
    <property type="project" value="InterPro"/>
</dbReference>
<evidence type="ECO:0000313" key="7">
    <source>
        <dbReference type="Proteomes" id="UP000240653"/>
    </source>
</evidence>
<dbReference type="GO" id="GO:0020037">
    <property type="term" value="F:heme binding"/>
    <property type="evidence" value="ECO:0007669"/>
    <property type="project" value="InterPro"/>
</dbReference>
<dbReference type="InterPro" id="IPR009056">
    <property type="entry name" value="Cyt_c-like_dom"/>
</dbReference>
<keyword evidence="1 4" id="KW-0349">Heme</keyword>
<evidence type="ECO:0000259" key="5">
    <source>
        <dbReference type="PROSITE" id="PS51007"/>
    </source>
</evidence>
<accession>A0A2P7S2L6</accession>
<reference evidence="6 7" key="1">
    <citation type="submission" date="2018-03" db="EMBL/GenBank/DDBJ databases">
        <title>The draft genome of Mesorhizobium soli JCM 19897.</title>
        <authorList>
            <person name="Li L."/>
            <person name="Liu L."/>
            <person name="Liang L."/>
            <person name="Wang T."/>
            <person name="Zhang X."/>
        </authorList>
    </citation>
    <scope>NUCLEOTIDE SEQUENCE [LARGE SCALE GENOMIC DNA]</scope>
    <source>
        <strain evidence="6 7">JCM 19897</strain>
    </source>
</reference>
<evidence type="ECO:0000256" key="2">
    <source>
        <dbReference type="ARBA" id="ARBA00022723"/>
    </source>
</evidence>
<dbReference type="Pfam" id="PF13442">
    <property type="entry name" value="Cytochrome_CBB3"/>
    <property type="match status" value="1"/>
</dbReference>
<dbReference type="EMBL" id="PXYL01000017">
    <property type="protein sequence ID" value="PSJ56683.1"/>
    <property type="molecule type" value="Genomic_DNA"/>
</dbReference>
<dbReference type="SUPFAM" id="SSF46626">
    <property type="entry name" value="Cytochrome c"/>
    <property type="match status" value="1"/>
</dbReference>
<keyword evidence="7" id="KW-1185">Reference proteome</keyword>
<dbReference type="AlphaFoldDB" id="A0A2P7S2L6"/>
<gene>
    <name evidence="6" type="ORF">C7I85_23870</name>
</gene>
<keyword evidence="3 4" id="KW-0408">Iron</keyword>
<comment type="caution">
    <text evidence="6">The sequence shown here is derived from an EMBL/GenBank/DDBJ whole genome shotgun (WGS) entry which is preliminary data.</text>
</comment>
<evidence type="ECO:0000313" key="6">
    <source>
        <dbReference type="EMBL" id="PSJ56683.1"/>
    </source>
</evidence>
<dbReference type="PROSITE" id="PS51007">
    <property type="entry name" value="CYTC"/>
    <property type="match status" value="1"/>
</dbReference>
<proteinExistence type="predicted"/>
<dbReference type="Proteomes" id="UP000240653">
    <property type="component" value="Unassembled WGS sequence"/>
</dbReference>
<dbReference type="OrthoDB" id="5514238at2"/>
<keyword evidence="2 4" id="KW-0479">Metal-binding</keyword>
<organism evidence="6 7">
    <name type="scientific">Pseudaminobacter soli</name>
    <name type="common">ex Li et al. 2025</name>
    <dbReference type="NCBI Taxonomy" id="1295366"/>
    <lineage>
        <taxon>Bacteria</taxon>
        <taxon>Pseudomonadati</taxon>
        <taxon>Pseudomonadota</taxon>
        <taxon>Alphaproteobacteria</taxon>
        <taxon>Hyphomicrobiales</taxon>
        <taxon>Phyllobacteriaceae</taxon>
        <taxon>Pseudaminobacter</taxon>
    </lineage>
</organism>